<dbReference type="SUPFAM" id="SSF55394">
    <property type="entry name" value="Bactericidal permeability-increasing protein, BPI"/>
    <property type="match status" value="2"/>
</dbReference>
<evidence type="ECO:0000259" key="6">
    <source>
        <dbReference type="SMART" id="SM00329"/>
    </source>
</evidence>
<feature type="compositionally biased region" description="Pro residues" evidence="3">
    <location>
        <begin position="462"/>
        <end position="479"/>
    </location>
</feature>
<evidence type="ECO:0000313" key="7">
    <source>
        <dbReference type="EMBL" id="EYB82948.1"/>
    </source>
</evidence>
<evidence type="ECO:0000256" key="2">
    <source>
        <dbReference type="ARBA" id="ARBA00023157"/>
    </source>
</evidence>
<dbReference type="GO" id="GO:0008289">
    <property type="term" value="F:lipid binding"/>
    <property type="evidence" value="ECO:0007669"/>
    <property type="project" value="InterPro"/>
</dbReference>
<keyword evidence="4" id="KW-0732">Signal</keyword>
<reference evidence="8" key="1">
    <citation type="journal article" date="2015" name="Nat. Genet.">
        <title>The genome and transcriptome of the zoonotic hookworm Ancylostoma ceylanicum identify infection-specific gene families.</title>
        <authorList>
            <person name="Schwarz E.M."/>
            <person name="Hu Y."/>
            <person name="Antoshechkin I."/>
            <person name="Miller M.M."/>
            <person name="Sternberg P.W."/>
            <person name="Aroian R.V."/>
        </authorList>
    </citation>
    <scope>NUCLEOTIDE SEQUENCE</scope>
    <source>
        <strain evidence="8">HY135</strain>
    </source>
</reference>
<keyword evidence="2" id="KW-1015">Disulfide bond</keyword>
<dbReference type="Gene3D" id="3.15.20.10">
    <property type="entry name" value="Bactericidal permeability-increasing protein, domain 2"/>
    <property type="match status" value="1"/>
</dbReference>
<dbReference type="SMART" id="SM00328">
    <property type="entry name" value="BPI1"/>
    <property type="match status" value="1"/>
</dbReference>
<accession>A0A016RX70</accession>
<evidence type="ECO:0000313" key="8">
    <source>
        <dbReference type="Proteomes" id="UP000024635"/>
    </source>
</evidence>
<evidence type="ECO:0000256" key="3">
    <source>
        <dbReference type="SAM" id="MobiDB-lite"/>
    </source>
</evidence>
<evidence type="ECO:0000259" key="5">
    <source>
        <dbReference type="SMART" id="SM00328"/>
    </source>
</evidence>
<dbReference type="PANTHER" id="PTHR10504:SF144">
    <property type="entry name" value="BPI1 DOMAIN-CONTAINING PROTEIN"/>
    <property type="match status" value="1"/>
</dbReference>
<feature type="domain" description="Lipid-binding serum glycoprotein N-terminal" evidence="5">
    <location>
        <begin position="80"/>
        <end position="310"/>
    </location>
</feature>
<evidence type="ECO:0000256" key="4">
    <source>
        <dbReference type="SAM" id="SignalP"/>
    </source>
</evidence>
<dbReference type="GO" id="GO:0005615">
    <property type="term" value="C:extracellular space"/>
    <property type="evidence" value="ECO:0007669"/>
    <property type="project" value="TreeGrafter"/>
</dbReference>
<dbReference type="PANTHER" id="PTHR10504">
    <property type="entry name" value="BACTERICIDAL PERMEABILITY-INCREASING BPI PROTEIN-RELATED"/>
    <property type="match status" value="1"/>
</dbReference>
<feature type="chain" id="PRO_5001486074" description="LBP / BPI / CETP family protein" evidence="4">
    <location>
        <begin position="19"/>
        <end position="827"/>
    </location>
</feature>
<dbReference type="OrthoDB" id="5874601at2759"/>
<dbReference type="Proteomes" id="UP000024635">
    <property type="component" value="Unassembled WGS sequence"/>
</dbReference>
<keyword evidence="8" id="KW-1185">Reference proteome</keyword>
<dbReference type="InterPro" id="IPR017942">
    <property type="entry name" value="Lipid-bd_serum_glycop_N"/>
</dbReference>
<dbReference type="AlphaFoldDB" id="A0A016RX70"/>
<dbReference type="SMART" id="SM00329">
    <property type="entry name" value="BPI2"/>
    <property type="match status" value="1"/>
</dbReference>
<dbReference type="InterPro" id="IPR017943">
    <property type="entry name" value="Bactericidal_perm-incr_a/b_dom"/>
</dbReference>
<dbReference type="InterPro" id="IPR001124">
    <property type="entry name" value="Lipid-bd_serum_glycop_C"/>
</dbReference>
<dbReference type="InterPro" id="IPR032942">
    <property type="entry name" value="BPI/LBP/Plunc"/>
</dbReference>
<gene>
    <name evidence="7" type="primary">Acey_s0346.g3139</name>
    <name evidence="7" type="ORF">Y032_0346g3139</name>
</gene>
<feature type="compositionally biased region" description="Gly residues" evidence="3">
    <location>
        <begin position="447"/>
        <end position="458"/>
    </location>
</feature>
<dbReference type="Gene3D" id="3.15.10.10">
    <property type="entry name" value="Bactericidal permeability-increasing protein, domain 1"/>
    <property type="match status" value="1"/>
</dbReference>
<dbReference type="Pfam" id="PF02886">
    <property type="entry name" value="LBP_BPI_CETP_C"/>
    <property type="match status" value="2"/>
</dbReference>
<comment type="similarity">
    <text evidence="1">Belongs to the BPI/LBP/Plunc superfamily. BPI/LBP family.</text>
</comment>
<organism evidence="7 8">
    <name type="scientific">Ancylostoma ceylanicum</name>
    <dbReference type="NCBI Taxonomy" id="53326"/>
    <lineage>
        <taxon>Eukaryota</taxon>
        <taxon>Metazoa</taxon>
        <taxon>Ecdysozoa</taxon>
        <taxon>Nematoda</taxon>
        <taxon>Chromadorea</taxon>
        <taxon>Rhabditida</taxon>
        <taxon>Rhabditina</taxon>
        <taxon>Rhabditomorpha</taxon>
        <taxon>Strongyloidea</taxon>
        <taxon>Ancylostomatidae</taxon>
        <taxon>Ancylostomatinae</taxon>
        <taxon>Ancylostoma</taxon>
    </lineage>
</organism>
<evidence type="ECO:0000256" key="1">
    <source>
        <dbReference type="ARBA" id="ARBA00007292"/>
    </source>
</evidence>
<sequence>MLLYEIAILAWLVGLVSAQRQGGFHAVGPYGGGGRSFRVGRVDVAEPVGVGSGSSGGSRGGDFNPILLQGVRGAPGIRARINQRAFEYASGMIADVLNQEIVKFRIPPIVQCLPQLNGCIQVYNVYVSRYRNPEQVAVYPAPPNRIGLQVQNVDVGVTANLGGQVVILMPMPLTGIVQANFHRATINLELSIEYGSHGPYLRVLACNARVAYADAYVEYGGIIGDTVNSLLRQRISNRVRRMIPGQICSQLPSIVNEKINSRLADLPRAIAASELFNLLIGALIGGIGGPTPSAQYCQAHCSGNKPINQTKLARAPPAASAVAQASAFVNQRNMAAELAPASQFPRAAHSGRPIITRGPQQRVYQTNQATVLRTVNTSTRPGARTVARSRSRAVPYRNGDQQNVMFVPVTKVKRQVARNYHLTSSNVIPTGGMVRISGRNGYEGGFGPVGAGGGGGFNPRGPRLPPPPPVPGAQPPMTAPSPAELCAKCPVNDTQSDPISILRQLTSSLDMRKLNDLYLSLQLLNIQATPNDFTVDISGEFSPNAQGGTPFGPSPTMFPSTNRNRMAEFIVSDYTINSLFYWLHRRQFLSIRIGPDTPVIGALLKTTCSDDEDVEPTEVELDEEARRRRSLYILEKTLEIQRRGKRQGLEILTDLGICLGDIMPVIREKYPKQKLAIQIRAVRAPSVIFSAGGNVTLDALADADIYINGTNNKVGTVTIALTLVVTVQMRGNRLTGSAQITNLKLTDNTGSLGLQQDGLDNVANIVKEPAQKLLSNALQKGITVNIPSGLGGLPITVNNPEIQIIDHGLYIATDVTISPSLLGVASG</sequence>
<comment type="caution">
    <text evidence="7">The sequence shown here is derived from an EMBL/GenBank/DDBJ whole genome shotgun (WGS) entry which is preliminary data.</text>
</comment>
<evidence type="ECO:0008006" key="9">
    <source>
        <dbReference type="Google" id="ProtNLM"/>
    </source>
</evidence>
<feature type="domain" description="Lipid-binding serum glycoprotein C-terminal" evidence="6">
    <location>
        <begin position="561"/>
        <end position="813"/>
    </location>
</feature>
<protein>
    <recommendedName>
        <fullName evidence="9">LBP / BPI / CETP family protein</fullName>
    </recommendedName>
</protein>
<feature type="signal peptide" evidence="4">
    <location>
        <begin position="1"/>
        <end position="18"/>
    </location>
</feature>
<dbReference type="EMBL" id="JARK01001682">
    <property type="protein sequence ID" value="EYB82948.1"/>
    <property type="molecule type" value="Genomic_DNA"/>
</dbReference>
<proteinExistence type="inferred from homology"/>
<name>A0A016RX70_9BILA</name>
<feature type="region of interest" description="Disordered" evidence="3">
    <location>
        <begin position="447"/>
        <end position="490"/>
    </location>
</feature>